<dbReference type="RefSeq" id="WP_160616198.1">
    <property type="nucleotide sequence ID" value="NZ_WTYR01000001.1"/>
</dbReference>
<gene>
    <name evidence="1" type="ORF">GRI68_04900</name>
</gene>
<evidence type="ECO:0000313" key="1">
    <source>
        <dbReference type="EMBL" id="MXP09510.1"/>
    </source>
</evidence>
<accession>A0A6I4U0L4</accession>
<keyword evidence="2" id="KW-1185">Reference proteome</keyword>
<dbReference type="InterPro" id="IPR008949">
    <property type="entry name" value="Isoprenoid_synthase_dom_sf"/>
</dbReference>
<protein>
    <recommendedName>
        <fullName evidence="3">Phytoene synthase</fullName>
    </recommendedName>
</protein>
<comment type="caution">
    <text evidence="1">The sequence shown here is derived from an EMBL/GenBank/DDBJ whole genome shotgun (WGS) entry which is preliminary data.</text>
</comment>
<evidence type="ECO:0008006" key="3">
    <source>
        <dbReference type="Google" id="ProtNLM"/>
    </source>
</evidence>
<reference evidence="1 2" key="1">
    <citation type="submission" date="2019-12" db="EMBL/GenBank/DDBJ databases">
        <title>Genomic-based taxomic classification of the family Erythrobacteraceae.</title>
        <authorList>
            <person name="Xu L."/>
        </authorList>
    </citation>
    <scope>NUCLEOTIDE SEQUENCE [LARGE SCALE GENOMIC DNA]</scope>
    <source>
        <strain evidence="1 2">LMG 29519</strain>
    </source>
</reference>
<evidence type="ECO:0000313" key="2">
    <source>
        <dbReference type="Proteomes" id="UP000429229"/>
    </source>
</evidence>
<organism evidence="1 2">
    <name type="scientific">Alteriqipengyuania halimionae</name>
    <dbReference type="NCBI Taxonomy" id="1926630"/>
    <lineage>
        <taxon>Bacteria</taxon>
        <taxon>Pseudomonadati</taxon>
        <taxon>Pseudomonadota</taxon>
        <taxon>Alphaproteobacteria</taxon>
        <taxon>Sphingomonadales</taxon>
        <taxon>Erythrobacteraceae</taxon>
        <taxon>Alteriqipengyuania</taxon>
    </lineage>
</organism>
<dbReference type="EMBL" id="WTYR01000001">
    <property type="protein sequence ID" value="MXP09510.1"/>
    <property type="molecule type" value="Genomic_DNA"/>
</dbReference>
<dbReference type="AlphaFoldDB" id="A0A6I4U0L4"/>
<dbReference type="SUPFAM" id="SSF48576">
    <property type="entry name" value="Terpenoid synthases"/>
    <property type="match status" value="1"/>
</dbReference>
<name>A0A6I4U0L4_9SPHN</name>
<sequence>MSGADPDQIPQIYLLALAYAPGPSERDIFTLFALEAQFARFVSGANEPIIAQMRLAWWRDRFAEPVSDWPKGNPLLARLSSWGEAARELQGVVDGWEALLAERPLGESPILAHAQGRATGWLALAKLKGDGAQESAIAPAAKRHALVEAAWHWLGEGDRTIALDLAGALPKTQLRGKTLRPLAVLDALAAKALASDRAPLSRPTDLFIALRRGLLGR</sequence>
<proteinExistence type="predicted"/>
<dbReference type="OrthoDB" id="9814909at2"/>
<dbReference type="Proteomes" id="UP000429229">
    <property type="component" value="Unassembled WGS sequence"/>
</dbReference>